<keyword evidence="1" id="KW-0732">Signal</keyword>
<reference evidence="2" key="2">
    <citation type="submission" date="2021-04" db="EMBL/GenBank/DDBJ databases">
        <authorList>
            <person name="Gilroy R."/>
        </authorList>
    </citation>
    <scope>NUCLEOTIDE SEQUENCE</scope>
    <source>
        <strain evidence="2">ChiBcec8-13705</strain>
    </source>
</reference>
<comment type="caution">
    <text evidence="2">The sequence shown here is derived from an EMBL/GenBank/DDBJ whole genome shotgun (WGS) entry which is preliminary data.</text>
</comment>
<dbReference type="AlphaFoldDB" id="A0A9D2M6X3"/>
<feature type="chain" id="PRO_5039313572" description="Ig-like domain-containing protein" evidence="1">
    <location>
        <begin position="31"/>
        <end position="134"/>
    </location>
</feature>
<protein>
    <recommendedName>
        <fullName evidence="4">Ig-like domain-containing protein</fullName>
    </recommendedName>
</protein>
<evidence type="ECO:0000313" key="3">
    <source>
        <dbReference type="Proteomes" id="UP000886803"/>
    </source>
</evidence>
<accession>A0A9D2M6X3</accession>
<evidence type="ECO:0000313" key="2">
    <source>
        <dbReference type="EMBL" id="HJB42207.1"/>
    </source>
</evidence>
<evidence type="ECO:0008006" key="4">
    <source>
        <dbReference type="Google" id="ProtNLM"/>
    </source>
</evidence>
<dbReference type="EMBL" id="DWYG01000115">
    <property type="protein sequence ID" value="HJB42207.1"/>
    <property type="molecule type" value="Genomic_DNA"/>
</dbReference>
<organism evidence="2 3">
    <name type="scientific">Candidatus Gemmiger avicola</name>
    <dbReference type="NCBI Taxonomy" id="2838605"/>
    <lineage>
        <taxon>Bacteria</taxon>
        <taxon>Bacillati</taxon>
        <taxon>Bacillota</taxon>
        <taxon>Clostridia</taxon>
        <taxon>Eubacteriales</taxon>
        <taxon>Gemmiger</taxon>
    </lineage>
</organism>
<gene>
    <name evidence="2" type="ORF">H9945_06880</name>
</gene>
<evidence type="ECO:0000256" key="1">
    <source>
        <dbReference type="SAM" id="SignalP"/>
    </source>
</evidence>
<feature type="signal peptide" evidence="1">
    <location>
        <begin position="1"/>
        <end position="30"/>
    </location>
</feature>
<name>A0A9D2M6X3_9FIRM</name>
<reference evidence="2" key="1">
    <citation type="journal article" date="2021" name="PeerJ">
        <title>Extensive microbial diversity within the chicken gut microbiome revealed by metagenomics and culture.</title>
        <authorList>
            <person name="Gilroy R."/>
            <person name="Ravi A."/>
            <person name="Getino M."/>
            <person name="Pursley I."/>
            <person name="Horton D.L."/>
            <person name="Alikhan N.F."/>
            <person name="Baker D."/>
            <person name="Gharbi K."/>
            <person name="Hall N."/>
            <person name="Watson M."/>
            <person name="Adriaenssens E.M."/>
            <person name="Foster-Nyarko E."/>
            <person name="Jarju S."/>
            <person name="Secka A."/>
            <person name="Antonio M."/>
            <person name="Oren A."/>
            <person name="Chaudhuri R.R."/>
            <person name="La Ragione R."/>
            <person name="Hildebrand F."/>
            <person name="Pallen M.J."/>
        </authorList>
    </citation>
    <scope>NUCLEOTIDE SEQUENCE</scope>
    <source>
        <strain evidence="2">ChiBcec8-13705</strain>
    </source>
</reference>
<sequence length="134" mass="14852">MKGVSKMKKILRSILAVALLLGIVSTTAFAVQPRWENVASISPSMSASDGSYTSAIIALEGTTKIECTLTLYERGFWGNYKQVDQTSETYYGPRHEFIGYYDIKSGTTYKLNTTATVTCNGVTETVTYDFEKRC</sequence>
<proteinExistence type="predicted"/>
<dbReference type="Proteomes" id="UP000886803">
    <property type="component" value="Unassembled WGS sequence"/>
</dbReference>